<feature type="transmembrane region" description="Helical" evidence="1">
    <location>
        <begin position="35"/>
        <end position="52"/>
    </location>
</feature>
<feature type="transmembrane region" description="Helical" evidence="1">
    <location>
        <begin position="226"/>
        <end position="246"/>
    </location>
</feature>
<keyword evidence="3" id="KW-1185">Reference proteome</keyword>
<feature type="transmembrane region" description="Helical" evidence="1">
    <location>
        <begin position="64"/>
        <end position="83"/>
    </location>
</feature>
<protein>
    <recommendedName>
        <fullName evidence="4">Flippase-like domain-containing protein</fullName>
    </recommendedName>
</protein>
<reference evidence="2 3" key="1">
    <citation type="submission" date="2018-05" db="EMBL/GenBank/DDBJ databases">
        <title>Complete Genome Sequence of the Nonylphenol-Degrading Bacterium Sphingobium amiense DSM 16289T.</title>
        <authorList>
            <person name="Ootsuka M."/>
            <person name="Nishizawa T."/>
            <person name="Ohta H."/>
        </authorList>
    </citation>
    <scope>NUCLEOTIDE SEQUENCE [LARGE SCALE GENOMIC DNA]</scope>
    <source>
        <strain evidence="2 3">DSM 16289</strain>
    </source>
</reference>
<dbReference type="Proteomes" id="UP000279959">
    <property type="component" value="Chromosome"/>
</dbReference>
<keyword evidence="1" id="KW-0812">Transmembrane</keyword>
<evidence type="ECO:0008006" key="4">
    <source>
        <dbReference type="Google" id="ProtNLM"/>
    </source>
</evidence>
<gene>
    <name evidence="2" type="ORF">SAMIE_1035910</name>
</gene>
<evidence type="ECO:0000313" key="2">
    <source>
        <dbReference type="EMBL" id="BBE00091.1"/>
    </source>
</evidence>
<keyword evidence="1" id="KW-1133">Transmembrane helix</keyword>
<dbReference type="RefSeq" id="WP_232037322.1">
    <property type="nucleotide sequence ID" value="NZ_AP018664.1"/>
</dbReference>
<name>A0A494WG68_9SPHN</name>
<organism evidence="2 3">
    <name type="scientific">Sphingobium amiense</name>
    <dbReference type="NCBI Taxonomy" id="135719"/>
    <lineage>
        <taxon>Bacteria</taxon>
        <taxon>Pseudomonadati</taxon>
        <taxon>Pseudomonadota</taxon>
        <taxon>Alphaproteobacteria</taxon>
        <taxon>Sphingomonadales</taxon>
        <taxon>Sphingomonadaceae</taxon>
        <taxon>Sphingobium</taxon>
    </lineage>
</organism>
<dbReference type="AlphaFoldDB" id="A0A494WG68"/>
<sequence length="315" mass="34339">MTSETAALPPPPASGGIPVERFDPAPLIASGRNNWTRWAGPVVSLMILIVAFTQLRDVEPAKLWALLPASVAFWAVYAVYYLAGPVSEWVIFRRLWSIPGEGLAALMRKMISNELLLGYLGEVYFYAWARRHATVTNTPFGAIKDVAILSALGGNIVTLLMVALAWPLLGAVDAGFNRWEVGGSILFVFALSAFALLLRRRLFSLPRRELTVVFGIQMLRIVGKNLLAAVMWHMMLPAVGLTWWVLLATLRQLLSRLPFLPNKDVVFAGMAAFLIGRDNDIVSAMALMASLILVTHLLVGLCLGVSGLTREGAGS</sequence>
<feature type="transmembrane region" description="Helical" evidence="1">
    <location>
        <begin position="181"/>
        <end position="198"/>
    </location>
</feature>
<proteinExistence type="predicted"/>
<feature type="transmembrane region" description="Helical" evidence="1">
    <location>
        <begin position="281"/>
        <end position="305"/>
    </location>
</feature>
<keyword evidence="1" id="KW-0472">Membrane</keyword>
<accession>A0A494WG68</accession>
<dbReference type="EMBL" id="AP018664">
    <property type="protein sequence ID" value="BBE00091.1"/>
    <property type="molecule type" value="Genomic_DNA"/>
</dbReference>
<evidence type="ECO:0000313" key="3">
    <source>
        <dbReference type="Proteomes" id="UP000279959"/>
    </source>
</evidence>
<feature type="transmembrane region" description="Helical" evidence="1">
    <location>
        <begin position="146"/>
        <end position="169"/>
    </location>
</feature>
<dbReference type="KEGG" id="sami:SAMIE_1035910"/>
<evidence type="ECO:0000256" key="1">
    <source>
        <dbReference type="SAM" id="Phobius"/>
    </source>
</evidence>